<keyword evidence="13" id="KW-1185">Reference proteome</keyword>
<evidence type="ECO:0000313" key="12">
    <source>
        <dbReference type="EMBL" id="QDU71635.1"/>
    </source>
</evidence>
<evidence type="ECO:0000256" key="11">
    <source>
        <dbReference type="HAMAP-Rule" id="MF_00366"/>
    </source>
</evidence>
<dbReference type="GO" id="GO:0003899">
    <property type="term" value="F:DNA-directed RNA polymerase activity"/>
    <property type="evidence" value="ECO:0007669"/>
    <property type="project" value="UniProtKB-UniRule"/>
</dbReference>
<evidence type="ECO:0000256" key="6">
    <source>
        <dbReference type="ARBA" id="ARBA00022695"/>
    </source>
</evidence>
<dbReference type="InterPro" id="IPR036161">
    <property type="entry name" value="RPB6/omega-like_sf"/>
</dbReference>
<evidence type="ECO:0000256" key="5">
    <source>
        <dbReference type="ARBA" id="ARBA00022679"/>
    </source>
</evidence>
<gene>
    <name evidence="11" type="primary">rpoZ</name>
    <name evidence="12" type="ORF">Pan265_14870</name>
</gene>
<evidence type="ECO:0000256" key="3">
    <source>
        <dbReference type="ARBA" id="ARBA00013725"/>
    </source>
</evidence>
<dbReference type="AlphaFoldDB" id="A0A518BXE4"/>
<dbReference type="InterPro" id="IPR003716">
    <property type="entry name" value="DNA-dir_RNA_pol_omega"/>
</dbReference>
<evidence type="ECO:0000256" key="9">
    <source>
        <dbReference type="ARBA" id="ARBA00030998"/>
    </source>
</evidence>
<evidence type="ECO:0000256" key="2">
    <source>
        <dbReference type="ARBA" id="ARBA00012418"/>
    </source>
</evidence>
<evidence type="ECO:0000256" key="7">
    <source>
        <dbReference type="ARBA" id="ARBA00023163"/>
    </source>
</evidence>
<keyword evidence="7 11" id="KW-0804">Transcription</keyword>
<comment type="catalytic activity">
    <reaction evidence="10 11">
        <text>RNA(n) + a ribonucleoside 5'-triphosphate = RNA(n+1) + diphosphate</text>
        <dbReference type="Rhea" id="RHEA:21248"/>
        <dbReference type="Rhea" id="RHEA-COMP:14527"/>
        <dbReference type="Rhea" id="RHEA-COMP:17342"/>
        <dbReference type="ChEBI" id="CHEBI:33019"/>
        <dbReference type="ChEBI" id="CHEBI:61557"/>
        <dbReference type="ChEBI" id="CHEBI:140395"/>
        <dbReference type="EC" id="2.7.7.6"/>
    </reaction>
</comment>
<comment type="similarity">
    <text evidence="1 11">Belongs to the RNA polymerase subunit omega family.</text>
</comment>
<keyword evidence="5 11" id="KW-0808">Transferase</keyword>
<evidence type="ECO:0000256" key="8">
    <source>
        <dbReference type="ARBA" id="ARBA00029924"/>
    </source>
</evidence>
<dbReference type="Gene3D" id="3.90.940.10">
    <property type="match status" value="1"/>
</dbReference>
<dbReference type="Proteomes" id="UP000320386">
    <property type="component" value="Chromosome"/>
</dbReference>
<accession>A0A518BXE4</accession>
<dbReference type="OrthoDB" id="285093at2"/>
<organism evidence="12 13">
    <name type="scientific">Mucisphaera calidilacus</name>
    <dbReference type="NCBI Taxonomy" id="2527982"/>
    <lineage>
        <taxon>Bacteria</taxon>
        <taxon>Pseudomonadati</taxon>
        <taxon>Planctomycetota</taxon>
        <taxon>Phycisphaerae</taxon>
        <taxon>Phycisphaerales</taxon>
        <taxon>Phycisphaeraceae</taxon>
        <taxon>Mucisphaera</taxon>
    </lineage>
</organism>
<comment type="subunit">
    <text evidence="11">The RNAP catalytic core consists of 2 alpha, 1 beta, 1 beta' and 1 omega subunit. When a sigma factor is associated with the core the holoenzyme is formed, which can initiate transcription.</text>
</comment>
<keyword evidence="4 11" id="KW-0240">DNA-directed RNA polymerase</keyword>
<sequence>MIEALKDDAVINQLGGRFKFTALVQQRVRELMDGARPLVERQGRSDIEIAVAEIVEGKITLGLASSEDDEA</sequence>
<evidence type="ECO:0000256" key="4">
    <source>
        <dbReference type="ARBA" id="ARBA00022478"/>
    </source>
</evidence>
<comment type="function">
    <text evidence="11">Promotes RNA polymerase assembly. Latches the N- and C-terminal regions of the beta' subunit thereby facilitating its interaction with the beta and alpha subunits.</text>
</comment>
<evidence type="ECO:0000256" key="10">
    <source>
        <dbReference type="ARBA" id="ARBA00048552"/>
    </source>
</evidence>
<reference evidence="12 13" key="1">
    <citation type="submission" date="2019-02" db="EMBL/GenBank/DDBJ databases">
        <title>Deep-cultivation of Planctomycetes and their phenomic and genomic characterization uncovers novel biology.</title>
        <authorList>
            <person name="Wiegand S."/>
            <person name="Jogler M."/>
            <person name="Boedeker C."/>
            <person name="Pinto D."/>
            <person name="Vollmers J."/>
            <person name="Rivas-Marin E."/>
            <person name="Kohn T."/>
            <person name="Peeters S.H."/>
            <person name="Heuer A."/>
            <person name="Rast P."/>
            <person name="Oberbeckmann S."/>
            <person name="Bunk B."/>
            <person name="Jeske O."/>
            <person name="Meyerdierks A."/>
            <person name="Storesund J.E."/>
            <person name="Kallscheuer N."/>
            <person name="Luecker S."/>
            <person name="Lage O.M."/>
            <person name="Pohl T."/>
            <person name="Merkel B.J."/>
            <person name="Hornburger P."/>
            <person name="Mueller R.-W."/>
            <person name="Bruemmer F."/>
            <person name="Labrenz M."/>
            <person name="Spormann A.M."/>
            <person name="Op den Camp H."/>
            <person name="Overmann J."/>
            <person name="Amann R."/>
            <person name="Jetten M.S.M."/>
            <person name="Mascher T."/>
            <person name="Medema M.H."/>
            <person name="Devos D.P."/>
            <person name="Kaster A.-K."/>
            <person name="Ovreas L."/>
            <person name="Rohde M."/>
            <person name="Galperin M.Y."/>
            <person name="Jogler C."/>
        </authorList>
    </citation>
    <scope>NUCLEOTIDE SEQUENCE [LARGE SCALE GENOMIC DNA]</scope>
    <source>
        <strain evidence="12 13">Pan265</strain>
    </source>
</reference>
<dbReference type="SUPFAM" id="SSF63562">
    <property type="entry name" value="RPB6/omega subunit-like"/>
    <property type="match status" value="1"/>
</dbReference>
<dbReference type="GO" id="GO:0003677">
    <property type="term" value="F:DNA binding"/>
    <property type="evidence" value="ECO:0007669"/>
    <property type="project" value="UniProtKB-UniRule"/>
</dbReference>
<dbReference type="GO" id="GO:0006351">
    <property type="term" value="P:DNA-templated transcription"/>
    <property type="evidence" value="ECO:0007669"/>
    <property type="project" value="UniProtKB-UniRule"/>
</dbReference>
<dbReference type="EMBL" id="CP036280">
    <property type="protein sequence ID" value="QDU71635.1"/>
    <property type="molecule type" value="Genomic_DNA"/>
</dbReference>
<dbReference type="Pfam" id="PF01192">
    <property type="entry name" value="RNA_pol_Rpb6"/>
    <property type="match status" value="1"/>
</dbReference>
<keyword evidence="6 11" id="KW-0548">Nucleotidyltransferase</keyword>
<evidence type="ECO:0000256" key="1">
    <source>
        <dbReference type="ARBA" id="ARBA00006711"/>
    </source>
</evidence>
<dbReference type="EC" id="2.7.7.6" evidence="2 11"/>
<dbReference type="HAMAP" id="MF_00366">
    <property type="entry name" value="RNApol_bact_RpoZ"/>
    <property type="match status" value="1"/>
</dbReference>
<dbReference type="KEGG" id="mcad:Pan265_14870"/>
<protein>
    <recommendedName>
        <fullName evidence="3 11">DNA-directed RNA polymerase subunit omega</fullName>
        <shortName evidence="11">RNAP omega subunit</shortName>
        <ecNumber evidence="2 11">2.7.7.6</ecNumber>
    </recommendedName>
    <alternativeName>
        <fullName evidence="9 11">RNA polymerase omega subunit</fullName>
    </alternativeName>
    <alternativeName>
        <fullName evidence="8 11">Transcriptase subunit omega</fullName>
    </alternativeName>
</protein>
<dbReference type="GO" id="GO:0000428">
    <property type="term" value="C:DNA-directed RNA polymerase complex"/>
    <property type="evidence" value="ECO:0007669"/>
    <property type="project" value="UniProtKB-KW"/>
</dbReference>
<proteinExistence type="inferred from homology"/>
<dbReference type="RefSeq" id="WP_145445772.1">
    <property type="nucleotide sequence ID" value="NZ_CP036280.1"/>
</dbReference>
<dbReference type="InterPro" id="IPR006110">
    <property type="entry name" value="Pol_omega/Rpo6/RPB6"/>
</dbReference>
<evidence type="ECO:0000313" key="13">
    <source>
        <dbReference type="Proteomes" id="UP000320386"/>
    </source>
</evidence>
<name>A0A518BXE4_9BACT</name>